<evidence type="ECO:0000256" key="7">
    <source>
        <dbReference type="SAM" id="Phobius"/>
    </source>
</evidence>
<keyword evidence="3 7" id="KW-0812">Transmembrane</keyword>
<proteinExistence type="inferred from homology"/>
<dbReference type="PANTHER" id="PTHR30572:SF4">
    <property type="entry name" value="ABC TRANSPORTER PERMEASE YTRF"/>
    <property type="match status" value="1"/>
</dbReference>
<reference evidence="9 10" key="1">
    <citation type="submission" date="2018-12" db="EMBL/GenBank/DDBJ databases">
        <authorList>
            <person name="Sun L."/>
            <person name="Chen Z."/>
        </authorList>
    </citation>
    <scope>NUCLEOTIDE SEQUENCE [LARGE SCALE GENOMIC DNA]</scope>
    <source>
        <strain evidence="9 10">DSM 15890</strain>
    </source>
</reference>
<dbReference type="EMBL" id="RZNY01000017">
    <property type="protein sequence ID" value="RUT43850.1"/>
    <property type="molecule type" value="Genomic_DNA"/>
</dbReference>
<feature type="transmembrane region" description="Helical" evidence="7">
    <location>
        <begin position="270"/>
        <end position="292"/>
    </location>
</feature>
<feature type="transmembrane region" description="Helical" evidence="7">
    <location>
        <begin position="439"/>
        <end position="460"/>
    </location>
</feature>
<dbReference type="InterPro" id="IPR003838">
    <property type="entry name" value="ABC3_permease_C"/>
</dbReference>
<dbReference type="Proteomes" id="UP000279446">
    <property type="component" value="Unassembled WGS sequence"/>
</dbReference>
<evidence type="ECO:0000313" key="10">
    <source>
        <dbReference type="Proteomes" id="UP000279446"/>
    </source>
</evidence>
<dbReference type="GO" id="GO:0005886">
    <property type="term" value="C:plasma membrane"/>
    <property type="evidence" value="ECO:0007669"/>
    <property type="project" value="UniProtKB-SubCell"/>
</dbReference>
<feature type="transmembrane region" description="Helical" evidence="7">
    <location>
        <begin position="763"/>
        <end position="788"/>
    </location>
</feature>
<protein>
    <submittedName>
        <fullName evidence="9">FtsX-like permease family protein</fullName>
    </submittedName>
</protein>
<feature type="transmembrane region" description="Helical" evidence="7">
    <location>
        <begin position="327"/>
        <end position="348"/>
    </location>
</feature>
<dbReference type="OrthoDB" id="1694171at2"/>
<feature type="domain" description="ABC3 transporter permease C-terminal" evidence="8">
    <location>
        <begin position="275"/>
        <end position="396"/>
    </location>
</feature>
<dbReference type="GO" id="GO:0022857">
    <property type="term" value="F:transmembrane transporter activity"/>
    <property type="evidence" value="ECO:0007669"/>
    <property type="project" value="TreeGrafter"/>
</dbReference>
<keyword evidence="10" id="KW-1185">Reference proteome</keyword>
<keyword evidence="5 7" id="KW-0472">Membrane</keyword>
<evidence type="ECO:0000256" key="2">
    <source>
        <dbReference type="ARBA" id="ARBA00022475"/>
    </source>
</evidence>
<sequence>MISTGNGKSVSNIARKSLKANRMRNLMIVCAIVLTTLLLTSVFTMALSVNKSMELASMKTVGSDFHGGFKYLNQDEVAKLIQHPSIKEYSRATVVGDINSGVFKNNRVEINFVDENHFKHSFIHFIEGGLPSEENEIAMNTWELDLLGAPHEIGTKVNLDIDIDGTMGDKVISQDFVVSGYFEADQYVAMSGLAYVSEAFVQKNIADIDTEISKADGSYTNTIRLDVMFNNSLDIEGKVKKVLSDTGIDAPYGVNWAYASVSIFEDWTNIIPYVVLIFIIMLSGYLLIYNIFHISVVRDIKFYGLLKTIGTTPKQLRKVISIQANRLYLIALPIGLAAGYGVGCWITPMMTSSFSMTEMEASYSVNPLIFIGAALFSYMTVRIAASKPGRTASKISPVEAVRYAGISSGGSRKKTKRSVNGAKLSRMSLGNILRNKKKLFLMLASLSLSIILFSIIFTVISSFDVNKYLNTFISGDLVMKEESFAGSRNSEVDQYMLTEEVTDVLGKIDGVESLDKVYYQWDGLPIDDTIRSVLEPLIVVAEPHPAIAETLESGVIRLQLHGIEGGWYDVLKQKEIMEGTFDRAKFDSGDYVMITEAILDEDVNASYYHPGDKIKLGSMGKSYEVMAVLKQEAFYAAGAQRYSPFGFNVYLPANEMKATFADAQILSVTLHVNPAKLDEVDRTVRAVAEATKGLNVRSREDYRQEMAGFMTVFKTVGYSLSFIIGLIGVLNYINTVITGVVSRRNEFATLESIGMTKKQMKRMLVYEGFYSILLTALIVGTLGMFLTYQIAKTLADNLAWTVFRMNAWPIVAVILILMVIAYIVTITAYRMLSKSTIVERLRVAE</sequence>
<dbReference type="Pfam" id="PF02687">
    <property type="entry name" value="FtsX"/>
    <property type="match status" value="2"/>
</dbReference>
<feature type="transmembrane region" description="Helical" evidence="7">
    <location>
        <begin position="368"/>
        <end position="385"/>
    </location>
</feature>
<evidence type="ECO:0000313" key="9">
    <source>
        <dbReference type="EMBL" id="RUT43850.1"/>
    </source>
</evidence>
<name>A0A433Y5A9_9BACL</name>
<dbReference type="AlphaFoldDB" id="A0A433Y5A9"/>
<evidence type="ECO:0000256" key="5">
    <source>
        <dbReference type="ARBA" id="ARBA00023136"/>
    </source>
</evidence>
<evidence type="ECO:0000256" key="1">
    <source>
        <dbReference type="ARBA" id="ARBA00004651"/>
    </source>
</evidence>
<dbReference type="RefSeq" id="WP_127193702.1">
    <property type="nucleotide sequence ID" value="NZ_RZNY01000017.1"/>
</dbReference>
<accession>A0A433Y5A9</accession>
<feature type="transmembrane region" description="Helical" evidence="7">
    <location>
        <begin position="718"/>
        <end position="742"/>
    </location>
</feature>
<evidence type="ECO:0000256" key="4">
    <source>
        <dbReference type="ARBA" id="ARBA00022989"/>
    </source>
</evidence>
<comment type="caution">
    <text evidence="9">The sequence shown here is derived from an EMBL/GenBank/DDBJ whole genome shotgun (WGS) entry which is preliminary data.</text>
</comment>
<dbReference type="InterPro" id="IPR050250">
    <property type="entry name" value="Macrolide_Exporter_MacB"/>
</dbReference>
<dbReference type="PANTHER" id="PTHR30572">
    <property type="entry name" value="MEMBRANE COMPONENT OF TRANSPORTER-RELATED"/>
    <property type="match status" value="1"/>
</dbReference>
<evidence type="ECO:0000256" key="3">
    <source>
        <dbReference type="ARBA" id="ARBA00022692"/>
    </source>
</evidence>
<comment type="subcellular location">
    <subcellularLocation>
        <location evidence="1">Cell membrane</location>
        <topology evidence="1">Multi-pass membrane protein</topology>
    </subcellularLocation>
</comment>
<keyword evidence="4 7" id="KW-1133">Transmembrane helix</keyword>
<gene>
    <name evidence="9" type="ORF">EJP82_19325</name>
</gene>
<feature type="domain" description="ABC3 transporter permease C-terminal" evidence="8">
    <location>
        <begin position="719"/>
        <end position="836"/>
    </location>
</feature>
<evidence type="ECO:0000259" key="8">
    <source>
        <dbReference type="Pfam" id="PF02687"/>
    </source>
</evidence>
<organism evidence="9 10">
    <name type="scientific">Paenibacillus anaericanus</name>
    <dbReference type="NCBI Taxonomy" id="170367"/>
    <lineage>
        <taxon>Bacteria</taxon>
        <taxon>Bacillati</taxon>
        <taxon>Bacillota</taxon>
        <taxon>Bacilli</taxon>
        <taxon>Bacillales</taxon>
        <taxon>Paenibacillaceae</taxon>
        <taxon>Paenibacillus</taxon>
    </lineage>
</organism>
<evidence type="ECO:0000256" key="6">
    <source>
        <dbReference type="ARBA" id="ARBA00038076"/>
    </source>
</evidence>
<feature type="transmembrane region" description="Helical" evidence="7">
    <location>
        <begin position="808"/>
        <end position="832"/>
    </location>
</feature>
<keyword evidence="2" id="KW-1003">Cell membrane</keyword>
<comment type="similarity">
    <text evidence="6">Belongs to the ABC-4 integral membrane protein family.</text>
</comment>